<dbReference type="InterPro" id="IPR001604">
    <property type="entry name" value="Endo_G_ENPP1-like_dom"/>
</dbReference>
<evidence type="ECO:0000313" key="4">
    <source>
        <dbReference type="Proteomes" id="UP001497602"/>
    </source>
</evidence>
<organism evidence="3 4">
    <name type="scientific">Tenacibaculum vairaonense</name>
    <dbReference type="NCBI Taxonomy" id="3137860"/>
    <lineage>
        <taxon>Bacteria</taxon>
        <taxon>Pseudomonadati</taxon>
        <taxon>Bacteroidota</taxon>
        <taxon>Flavobacteriia</taxon>
        <taxon>Flavobacteriales</taxon>
        <taxon>Flavobacteriaceae</taxon>
        <taxon>Tenacibaculum</taxon>
    </lineage>
</organism>
<dbReference type="Pfam" id="PF01223">
    <property type="entry name" value="Endonuclease_NS"/>
    <property type="match status" value="1"/>
</dbReference>
<dbReference type="SMART" id="SM00477">
    <property type="entry name" value="NUC"/>
    <property type="match status" value="1"/>
</dbReference>
<dbReference type="RefSeq" id="WP_348703774.1">
    <property type="nucleotide sequence ID" value="NZ_CAXIYA010000011.1"/>
</dbReference>
<dbReference type="EMBL" id="CAXJRC010000010">
    <property type="protein sequence ID" value="CAL2105811.1"/>
    <property type="molecule type" value="Genomic_DNA"/>
</dbReference>
<dbReference type="CDD" id="cd00091">
    <property type="entry name" value="NUC"/>
    <property type="match status" value="1"/>
</dbReference>
<dbReference type="InterPro" id="IPR044925">
    <property type="entry name" value="His-Me_finger_sf"/>
</dbReference>
<sequence length="269" mass="31200">MSTSRKIKVILVLLSIGISYWLKQSDKKETNSPSNSEVRSEKKSTFNFLPTSTTGAIVKHNGYQLSYSEAHEQAEWVAYSLSKKDIIYTKHKRPFFISDPKVRTKSASWKSYKRSGYDKGHLCPAGDKRYSKKAHDETFYTSNISPQKHDFNAGIWNKLEQKTRYWAKKYNHLYVVTGGVLKPNLKTIGKDRVSVPNQFYKILLDYTKPEIKAIAFLLPHQESKKPLYSFVVSIDYLEKLTGIDFFPELPDKLENKLEASTDYKNWSFR</sequence>
<proteinExistence type="predicted"/>
<dbReference type="PANTHER" id="PTHR13966">
    <property type="entry name" value="ENDONUCLEASE RELATED"/>
    <property type="match status" value="1"/>
</dbReference>
<dbReference type="InterPro" id="IPR044929">
    <property type="entry name" value="DNA/RNA_non-sp_Endonuclease_sf"/>
</dbReference>
<gene>
    <name evidence="3" type="ORF">T190115A13A_190055</name>
</gene>
<keyword evidence="4" id="KW-1185">Reference proteome</keyword>
<dbReference type="Proteomes" id="UP001497602">
    <property type="component" value="Unassembled WGS sequence"/>
</dbReference>
<reference evidence="3 4" key="1">
    <citation type="submission" date="2024-05" db="EMBL/GenBank/DDBJ databases">
        <authorList>
            <person name="Duchaud E."/>
        </authorList>
    </citation>
    <scope>NUCLEOTIDE SEQUENCE [LARGE SCALE GENOMIC DNA]</scope>
    <source>
        <strain evidence="3">Ena-SAMPLE-TAB-13-05-2024-13:56:06:370-140305</strain>
    </source>
</reference>
<evidence type="ECO:0000259" key="1">
    <source>
        <dbReference type="SMART" id="SM00477"/>
    </source>
</evidence>
<evidence type="ECO:0000313" key="3">
    <source>
        <dbReference type="EMBL" id="CAL2105811.1"/>
    </source>
</evidence>
<feature type="domain" description="ENPP1-3/EXOG-like endonuclease/phosphodiesterase" evidence="1">
    <location>
        <begin position="60"/>
        <end position="252"/>
    </location>
</feature>
<keyword evidence="3" id="KW-0540">Nuclease</keyword>
<comment type="caution">
    <text evidence="3">The sequence shown here is derived from an EMBL/GenBank/DDBJ whole genome shotgun (WGS) entry which is preliminary data.</text>
</comment>
<dbReference type="PANTHER" id="PTHR13966:SF5">
    <property type="entry name" value="ENDONUCLEASE G, MITOCHONDRIAL"/>
    <property type="match status" value="1"/>
</dbReference>
<dbReference type="Gene3D" id="3.40.570.10">
    <property type="entry name" value="Extracellular Endonuclease, subunit A"/>
    <property type="match status" value="1"/>
</dbReference>
<dbReference type="SMART" id="SM00892">
    <property type="entry name" value="Endonuclease_NS"/>
    <property type="match status" value="1"/>
</dbReference>
<protein>
    <submittedName>
        <fullName evidence="3">Endonuclease G, mitochondrial</fullName>
    </submittedName>
</protein>
<dbReference type="InterPro" id="IPR040255">
    <property type="entry name" value="Non-specific_endonuclease"/>
</dbReference>
<dbReference type="GO" id="GO:0004519">
    <property type="term" value="F:endonuclease activity"/>
    <property type="evidence" value="ECO:0007669"/>
    <property type="project" value="UniProtKB-KW"/>
</dbReference>
<accession>A0ABP1F7R2</accession>
<keyword evidence="3" id="KW-0255">Endonuclease</keyword>
<evidence type="ECO:0000259" key="2">
    <source>
        <dbReference type="SMART" id="SM00892"/>
    </source>
</evidence>
<dbReference type="SUPFAM" id="SSF54060">
    <property type="entry name" value="His-Me finger endonucleases"/>
    <property type="match status" value="1"/>
</dbReference>
<dbReference type="InterPro" id="IPR020821">
    <property type="entry name" value="ENPP1-3/EXOG-like_nuc-like"/>
</dbReference>
<keyword evidence="3" id="KW-0378">Hydrolase</keyword>
<name>A0ABP1F7R2_9FLAO</name>
<feature type="domain" description="DNA/RNA non-specific endonuclease/pyrophosphatase/phosphodiesterase" evidence="2">
    <location>
        <begin position="59"/>
        <end position="252"/>
    </location>
</feature>